<evidence type="ECO:0000256" key="1">
    <source>
        <dbReference type="SAM" id="MobiDB-lite"/>
    </source>
</evidence>
<feature type="region of interest" description="Disordered" evidence="1">
    <location>
        <begin position="123"/>
        <end position="149"/>
    </location>
</feature>
<reference evidence="3 4" key="1">
    <citation type="submission" date="2023-07" db="EMBL/GenBank/DDBJ databases">
        <title>Sorghum-associated microbial communities from plants grown in Nebraska, USA.</title>
        <authorList>
            <person name="Schachtman D."/>
        </authorList>
    </citation>
    <scope>NUCLEOTIDE SEQUENCE [LARGE SCALE GENOMIC DNA]</scope>
    <source>
        <strain evidence="3 4">3262</strain>
    </source>
</reference>
<dbReference type="EMBL" id="JAVDUU010000005">
    <property type="protein sequence ID" value="MDR6944903.1"/>
    <property type="molecule type" value="Genomic_DNA"/>
</dbReference>
<evidence type="ECO:0000313" key="4">
    <source>
        <dbReference type="Proteomes" id="UP001247620"/>
    </source>
</evidence>
<protein>
    <recommendedName>
        <fullName evidence="5">Outer membrane protein beta-barrel domain-containing protein</fullName>
    </recommendedName>
</protein>
<keyword evidence="2" id="KW-0472">Membrane</keyword>
<sequence>MDEQLDNDLSNRIREVFDNFEDSSYPSADEGWMKLREKFPEEEKKRPVVWLWWASMAAAVLLFLVIGLWITEKGPQSDITAVKPLKQQTSPADTNQLLATKPPVIKNDHQTSVAAAPVTDTNKITNTSKTQGSKLAATPTSEVTTHKTPASTSAKFAAAQLPSSNTPATGIKSKTDSTKTAVIKPNLVQYAAVVPTASSNNASAAVKAKPDSLKTIIAKTTTPKNVTVVAAGSTTVTQQPFKSPKQAPANSMERLFAMEKAQPQKNKEKYTEDKKVRFGVYATTFFNYAKGSNNQVNAGAGFTSDIKLSKNIKLSTGLALAQNTLSYSGGPPPASNVDALAKAPQSLAHYDQQNLFAMNAAFPVLRNYNASLIGLDIPMNIKYEFNPQKSDAYVSAGLSSGTFINEAYTSVYGYTQSAIAAGASKQTTDEVTRKNFSGFYFAKTLNVSFGVGYPVGKNNRLIIEPFLKYPLDGMGSQQIQFGAAGLNLKLNFTSFKK</sequence>
<gene>
    <name evidence="3" type="ORF">J2W55_004771</name>
</gene>
<evidence type="ECO:0008006" key="5">
    <source>
        <dbReference type="Google" id="ProtNLM"/>
    </source>
</evidence>
<keyword evidence="2" id="KW-0812">Transmembrane</keyword>
<comment type="caution">
    <text evidence="3">The sequence shown here is derived from an EMBL/GenBank/DDBJ whole genome shotgun (WGS) entry which is preliminary data.</text>
</comment>
<accession>A0ABU1THS8</accession>
<dbReference type="RefSeq" id="WP_310101937.1">
    <property type="nucleotide sequence ID" value="NZ_JAVDUU010000005.1"/>
</dbReference>
<dbReference type="Proteomes" id="UP001247620">
    <property type="component" value="Unassembled WGS sequence"/>
</dbReference>
<keyword evidence="4" id="KW-1185">Reference proteome</keyword>
<name>A0ABU1THS8_9SPHI</name>
<evidence type="ECO:0000313" key="3">
    <source>
        <dbReference type="EMBL" id="MDR6944903.1"/>
    </source>
</evidence>
<organism evidence="3 4">
    <name type="scientific">Mucilaginibacter pocheonensis</name>
    <dbReference type="NCBI Taxonomy" id="398050"/>
    <lineage>
        <taxon>Bacteria</taxon>
        <taxon>Pseudomonadati</taxon>
        <taxon>Bacteroidota</taxon>
        <taxon>Sphingobacteriia</taxon>
        <taxon>Sphingobacteriales</taxon>
        <taxon>Sphingobacteriaceae</taxon>
        <taxon>Mucilaginibacter</taxon>
    </lineage>
</organism>
<proteinExistence type="predicted"/>
<evidence type="ECO:0000256" key="2">
    <source>
        <dbReference type="SAM" id="Phobius"/>
    </source>
</evidence>
<feature type="transmembrane region" description="Helical" evidence="2">
    <location>
        <begin position="48"/>
        <end position="70"/>
    </location>
</feature>
<keyword evidence="2" id="KW-1133">Transmembrane helix</keyword>